<keyword evidence="1" id="KW-0472">Membrane</keyword>
<feature type="transmembrane region" description="Helical" evidence="1">
    <location>
        <begin position="138"/>
        <end position="156"/>
    </location>
</feature>
<dbReference type="OMA" id="VSCHASM"/>
<feature type="transmembrane region" description="Helical" evidence="1">
    <location>
        <begin position="114"/>
        <end position="131"/>
    </location>
</feature>
<evidence type="ECO:0000256" key="1">
    <source>
        <dbReference type="SAM" id="Phobius"/>
    </source>
</evidence>
<dbReference type="HOGENOM" id="CLU_1449269_0_0_1"/>
<dbReference type="Proteomes" id="UP000030746">
    <property type="component" value="Unassembled WGS sequence"/>
</dbReference>
<sequence length="187" mass="20478">MARQVSTAVSDLVLALTVFYVVYYTIWFNFFAAVGLLLQGAAASVGVYRFSQTFPLSKVVKAHKFMSWIATVAGMSLIASGFCRDSLPFLMNLNFMFFVVVLIVGQFLEHSQSVLATQACSGLAMLTVILASLQSWNVYGVVAACIYIFAGTQIGVDGFYAGIPRVDLLHYALVVGNIFFLWALRIV</sequence>
<feature type="transmembrane region" description="Helical" evidence="1">
    <location>
        <begin position="168"/>
        <end position="184"/>
    </location>
</feature>
<dbReference type="AlphaFoldDB" id="V4BLU6"/>
<proteinExistence type="predicted"/>
<protein>
    <submittedName>
        <fullName evidence="2">Uncharacterized protein</fullName>
    </submittedName>
</protein>
<gene>
    <name evidence="2" type="ORF">LOTGIDRAFT_204307</name>
</gene>
<organism evidence="2 3">
    <name type="scientific">Lottia gigantea</name>
    <name type="common">Giant owl limpet</name>
    <dbReference type="NCBI Taxonomy" id="225164"/>
    <lineage>
        <taxon>Eukaryota</taxon>
        <taxon>Metazoa</taxon>
        <taxon>Spiralia</taxon>
        <taxon>Lophotrochozoa</taxon>
        <taxon>Mollusca</taxon>
        <taxon>Gastropoda</taxon>
        <taxon>Patellogastropoda</taxon>
        <taxon>Lottioidea</taxon>
        <taxon>Lottiidae</taxon>
        <taxon>Lottia</taxon>
    </lineage>
</organism>
<dbReference type="GeneID" id="20245700"/>
<keyword evidence="3" id="KW-1185">Reference proteome</keyword>
<feature type="transmembrane region" description="Helical" evidence="1">
    <location>
        <begin position="89"/>
        <end position="108"/>
    </location>
</feature>
<dbReference type="RefSeq" id="XP_009059571.1">
    <property type="nucleotide sequence ID" value="XM_009061323.1"/>
</dbReference>
<keyword evidence="1" id="KW-1133">Transmembrane helix</keyword>
<dbReference type="OrthoDB" id="6019940at2759"/>
<dbReference type="CTD" id="20245700"/>
<feature type="transmembrane region" description="Helical" evidence="1">
    <location>
        <begin position="12"/>
        <end position="45"/>
    </location>
</feature>
<feature type="transmembrane region" description="Helical" evidence="1">
    <location>
        <begin position="65"/>
        <end position="82"/>
    </location>
</feature>
<evidence type="ECO:0000313" key="3">
    <source>
        <dbReference type="Proteomes" id="UP000030746"/>
    </source>
</evidence>
<dbReference type="KEGG" id="lgi:LOTGIDRAFT_204307"/>
<accession>V4BLU6</accession>
<reference evidence="2 3" key="1">
    <citation type="journal article" date="2013" name="Nature">
        <title>Insights into bilaterian evolution from three spiralian genomes.</title>
        <authorList>
            <person name="Simakov O."/>
            <person name="Marletaz F."/>
            <person name="Cho S.J."/>
            <person name="Edsinger-Gonzales E."/>
            <person name="Havlak P."/>
            <person name="Hellsten U."/>
            <person name="Kuo D.H."/>
            <person name="Larsson T."/>
            <person name="Lv J."/>
            <person name="Arendt D."/>
            <person name="Savage R."/>
            <person name="Osoegawa K."/>
            <person name="de Jong P."/>
            <person name="Grimwood J."/>
            <person name="Chapman J.A."/>
            <person name="Shapiro H."/>
            <person name="Aerts A."/>
            <person name="Otillar R.P."/>
            <person name="Terry A.Y."/>
            <person name="Boore J.L."/>
            <person name="Grigoriev I.V."/>
            <person name="Lindberg D.R."/>
            <person name="Seaver E.C."/>
            <person name="Weisblat D.A."/>
            <person name="Putnam N.H."/>
            <person name="Rokhsar D.S."/>
        </authorList>
    </citation>
    <scope>NUCLEOTIDE SEQUENCE [LARGE SCALE GENOMIC DNA]</scope>
</reference>
<keyword evidence="1" id="KW-0812">Transmembrane</keyword>
<evidence type="ECO:0000313" key="2">
    <source>
        <dbReference type="EMBL" id="ESO89784.1"/>
    </source>
</evidence>
<dbReference type="EMBL" id="KB202544">
    <property type="protein sequence ID" value="ESO89784.1"/>
    <property type="molecule type" value="Genomic_DNA"/>
</dbReference>
<name>V4BLU6_LOTGI</name>